<dbReference type="KEGG" id="pmar:B0X71_12450"/>
<dbReference type="SUPFAM" id="SSF51695">
    <property type="entry name" value="PLC-like phosphodiesterases"/>
    <property type="match status" value="1"/>
</dbReference>
<gene>
    <name evidence="2" type="ORF">B0X71_12450</name>
</gene>
<sequence>MGKKTKIGIAAAAAGAAAWAGSKALIHPELRSAKEALSYERPVVLAHRGGMLLAPEHSMAAFQNAAELGVDGFETDIRLTKDEEIIMFHDSHVDRTTDGAGRVADMTLEELKKLDAGYQFTDLEGNNSYRGKGEIIVTLKEVLRKFPDMFINIDIKDAPETYEGSLIPSKLWRLLESEGALDRVVVTSFFDEQIDRFNLYAQNRTAIGAGVNEIKKAYSAFTSQFGHLYKPRADLFQLPVRYKSIPLDSPRFISFLEQLNVPVHYWVIDDKDEMKILLASGARGIVTDRPDLAVDALRTHIAQQD</sequence>
<proteinExistence type="predicted"/>
<dbReference type="PROSITE" id="PS51704">
    <property type="entry name" value="GP_PDE"/>
    <property type="match status" value="1"/>
</dbReference>
<evidence type="ECO:0000313" key="3">
    <source>
        <dbReference type="Proteomes" id="UP000188184"/>
    </source>
</evidence>
<dbReference type="CDD" id="cd08561">
    <property type="entry name" value="GDPD_cytoplasmic_ScUgpQ2_like"/>
    <property type="match status" value="1"/>
</dbReference>
<dbReference type="Gene3D" id="3.20.20.190">
    <property type="entry name" value="Phosphatidylinositol (PI) phosphodiesterase"/>
    <property type="match status" value="1"/>
</dbReference>
<dbReference type="GO" id="GO:0006629">
    <property type="term" value="P:lipid metabolic process"/>
    <property type="evidence" value="ECO:0007669"/>
    <property type="project" value="InterPro"/>
</dbReference>
<dbReference type="RefSeq" id="WP_077589715.1">
    <property type="nucleotide sequence ID" value="NZ_CP019640.1"/>
</dbReference>
<dbReference type="GO" id="GO:0008081">
    <property type="term" value="F:phosphoric diester hydrolase activity"/>
    <property type="evidence" value="ECO:0007669"/>
    <property type="project" value="InterPro"/>
</dbReference>
<dbReference type="Pfam" id="PF03009">
    <property type="entry name" value="GDPD"/>
    <property type="match status" value="1"/>
</dbReference>
<protein>
    <submittedName>
        <fullName evidence="2">Glycerophosphodiester phosphodiesterase</fullName>
    </submittedName>
</protein>
<accession>A0A1Q2L090</accession>
<reference evidence="2 3" key="1">
    <citation type="submission" date="2017-02" db="EMBL/GenBank/DDBJ databases">
        <title>The complete genomic sequence of a novel cold adapted crude oil-degrading bacterium Planococcus qaidamina Y42.</title>
        <authorList>
            <person name="Yang R."/>
        </authorList>
    </citation>
    <scope>NUCLEOTIDE SEQUENCE [LARGE SCALE GENOMIC DNA]</scope>
    <source>
        <strain evidence="2 3">Y42</strain>
    </source>
</reference>
<dbReference type="Proteomes" id="UP000188184">
    <property type="component" value="Chromosome"/>
</dbReference>
<dbReference type="OrthoDB" id="384721at2"/>
<keyword evidence="3" id="KW-1185">Reference proteome</keyword>
<dbReference type="InterPro" id="IPR017946">
    <property type="entry name" value="PLC-like_Pdiesterase_TIM-brl"/>
</dbReference>
<name>A0A1Q2L090_9BACL</name>
<dbReference type="AlphaFoldDB" id="A0A1Q2L090"/>
<dbReference type="PANTHER" id="PTHR46211">
    <property type="entry name" value="GLYCEROPHOSPHORYL DIESTER PHOSPHODIESTERASE"/>
    <property type="match status" value="1"/>
</dbReference>
<dbReference type="PANTHER" id="PTHR46211:SF1">
    <property type="entry name" value="GLYCEROPHOSPHODIESTER PHOSPHODIESTERASE, CYTOPLASMIC"/>
    <property type="match status" value="1"/>
</dbReference>
<feature type="domain" description="GP-PDE" evidence="1">
    <location>
        <begin position="42"/>
        <end position="297"/>
    </location>
</feature>
<organism evidence="2 3">
    <name type="scientific">Planococcus lenghuensis</name>
    <dbReference type="NCBI Taxonomy" id="2213202"/>
    <lineage>
        <taxon>Bacteria</taxon>
        <taxon>Bacillati</taxon>
        <taxon>Bacillota</taxon>
        <taxon>Bacilli</taxon>
        <taxon>Bacillales</taxon>
        <taxon>Caryophanaceae</taxon>
        <taxon>Planococcus</taxon>
    </lineage>
</organism>
<evidence type="ECO:0000259" key="1">
    <source>
        <dbReference type="PROSITE" id="PS51704"/>
    </source>
</evidence>
<dbReference type="InterPro" id="IPR030395">
    <property type="entry name" value="GP_PDE_dom"/>
</dbReference>
<evidence type="ECO:0000313" key="2">
    <source>
        <dbReference type="EMBL" id="AQQ53816.1"/>
    </source>
</evidence>
<dbReference type="EMBL" id="CP019640">
    <property type="protein sequence ID" value="AQQ53816.1"/>
    <property type="molecule type" value="Genomic_DNA"/>
</dbReference>